<dbReference type="InterPro" id="IPR016024">
    <property type="entry name" value="ARM-type_fold"/>
</dbReference>
<feature type="compositionally biased region" description="Low complexity" evidence="1">
    <location>
        <begin position="707"/>
        <end position="726"/>
    </location>
</feature>
<dbReference type="OrthoDB" id="447103at2759"/>
<protein>
    <recommendedName>
        <fullName evidence="6">Protein kinase domain-containing protein</fullName>
    </recommendedName>
</protein>
<evidence type="ECO:0008006" key="6">
    <source>
        <dbReference type="Google" id="ProtNLM"/>
    </source>
</evidence>
<name>A0A5A8EA28_CAFRO</name>
<feature type="compositionally biased region" description="Gly residues" evidence="1">
    <location>
        <begin position="94"/>
        <end position="111"/>
    </location>
</feature>
<accession>A0A5A8EA28</accession>
<reference evidence="4 5" key="1">
    <citation type="submission" date="2019-07" db="EMBL/GenBank/DDBJ databases">
        <title>Genomes of Cafeteria roenbergensis.</title>
        <authorList>
            <person name="Fischer M.G."/>
            <person name="Hackl T."/>
            <person name="Roman M."/>
        </authorList>
    </citation>
    <scope>NUCLEOTIDE SEQUENCE [LARGE SCALE GENOMIC DNA]</scope>
    <source>
        <strain evidence="3 4">E4-10P</strain>
        <strain evidence="2 5">RCC970-E3</strain>
    </source>
</reference>
<dbReference type="Gene3D" id="1.10.510.10">
    <property type="entry name" value="Transferase(Phosphotransferase) domain 1"/>
    <property type="match status" value="1"/>
</dbReference>
<evidence type="ECO:0000313" key="5">
    <source>
        <dbReference type="Proteomes" id="UP000324907"/>
    </source>
</evidence>
<dbReference type="Proteomes" id="UP000324907">
    <property type="component" value="Unassembled WGS sequence"/>
</dbReference>
<evidence type="ECO:0000313" key="4">
    <source>
        <dbReference type="Proteomes" id="UP000322899"/>
    </source>
</evidence>
<proteinExistence type="predicted"/>
<dbReference type="Gene3D" id="1.25.10.10">
    <property type="entry name" value="Leucine-rich Repeat Variant"/>
    <property type="match status" value="1"/>
</dbReference>
<dbReference type="EMBL" id="VLTL01000143">
    <property type="protein sequence ID" value="KAA0158691.1"/>
    <property type="molecule type" value="Genomic_DNA"/>
</dbReference>
<feature type="region of interest" description="Disordered" evidence="1">
    <location>
        <begin position="94"/>
        <end position="125"/>
    </location>
</feature>
<sequence>MGNTAAFRKQNCRAVLGGANPEYAWAVYDGSASADPSKRMMLLQFPADAAALRLAGVAGPASSKPSAAAMAVASNAARRHRSLVHPHILKLHGVSGGGGSSGGPKEAGGAGATAAPTSSSSGSADSGPVVIACEPAVPLFVFLASGRLARLLAAAEPEGASTRPPSQLVQQGAAGWLAAGAHALGSALAFLHERGIAHGAVGPSSVFVTEAGEWRLGMFCLTLGKDDAPLPQRAAARAALCPGSFAEPGGASVGAMESDWHGFSCCVVAAAVAAASKAAKATVDDVAASDEAPAPAALAGGGGAAAGGAASSATAVSGQSSLGPPPTAASTSAAAAAAAAATARESDEQAAALAADALSQSSLAADPLAVAAAAASSGTLPRAWLRWVRTLLDADPLRRGGSRTWNRDALPSLLRDATVTTIRFLAELPIKTPAEKQSFFGGLPAVVPRMPRCLREGLLLPRLLEALEFGQTEGGGTAVLAPVLAIGAGMSRDEYRARVAPAVVRLFASRDRATRVQLMRHAASLLPHIDQKTLHREVWPRAAEGLGDTASALRDATLKALPAFARSLPPAGHDGVVRAIGQLLKDPLPGLRANAAVCAGMVAESVGESVRGSLVLQLLAAIAKDEEPRVRAAGVRAAAFVVGSPRAGVPAAAAAGRALQLAGAAAMDADQEVRAEAVKLIRACAESLSAHNDAAAASAAAAAADAATGAPGASAPSGAAPASSKAWDFDDEW</sequence>
<feature type="region of interest" description="Disordered" evidence="1">
    <location>
        <begin position="707"/>
        <end position="733"/>
    </location>
</feature>
<feature type="compositionally biased region" description="Low complexity" evidence="1">
    <location>
        <begin position="112"/>
        <end position="125"/>
    </location>
</feature>
<dbReference type="SUPFAM" id="SSF48371">
    <property type="entry name" value="ARM repeat"/>
    <property type="match status" value="1"/>
</dbReference>
<evidence type="ECO:0000313" key="2">
    <source>
        <dbReference type="EMBL" id="KAA0158691.1"/>
    </source>
</evidence>
<dbReference type="InterPro" id="IPR011989">
    <property type="entry name" value="ARM-like"/>
</dbReference>
<organism evidence="3 4">
    <name type="scientific">Cafeteria roenbergensis</name>
    <name type="common">Marine flagellate</name>
    <dbReference type="NCBI Taxonomy" id="33653"/>
    <lineage>
        <taxon>Eukaryota</taxon>
        <taxon>Sar</taxon>
        <taxon>Stramenopiles</taxon>
        <taxon>Bigyra</taxon>
        <taxon>Opalozoa</taxon>
        <taxon>Bicosoecida</taxon>
        <taxon>Cafeteriaceae</taxon>
        <taxon>Cafeteria</taxon>
    </lineage>
</organism>
<dbReference type="AlphaFoldDB" id="A0A5A8EA28"/>
<gene>
    <name evidence="3" type="ORF">FNF27_03788</name>
    <name evidence="2" type="ORF">FNF28_06126</name>
</gene>
<dbReference type="EMBL" id="VLTO01000020">
    <property type="protein sequence ID" value="KAA0174665.1"/>
    <property type="molecule type" value="Genomic_DNA"/>
</dbReference>
<comment type="caution">
    <text evidence="3">The sequence shown here is derived from an EMBL/GenBank/DDBJ whole genome shotgun (WGS) entry which is preliminary data.</text>
</comment>
<evidence type="ECO:0000313" key="3">
    <source>
        <dbReference type="EMBL" id="KAA0174665.1"/>
    </source>
</evidence>
<dbReference type="InterPro" id="IPR051177">
    <property type="entry name" value="CIK-Related_Protein"/>
</dbReference>
<evidence type="ECO:0000256" key="1">
    <source>
        <dbReference type="SAM" id="MobiDB-lite"/>
    </source>
</evidence>
<dbReference type="PANTHER" id="PTHR12984:SF3">
    <property type="entry name" value="N-TERMINAL KINASE-LIKE PROTEIN"/>
    <property type="match status" value="1"/>
</dbReference>
<dbReference type="PANTHER" id="PTHR12984">
    <property type="entry name" value="SCY1-RELATED S/T PROTEIN KINASE-LIKE"/>
    <property type="match status" value="1"/>
</dbReference>
<dbReference type="Proteomes" id="UP000322899">
    <property type="component" value="Unassembled WGS sequence"/>
</dbReference>